<dbReference type="OrthoDB" id="1668230at2759"/>
<keyword evidence="2" id="KW-0418">Kinase</keyword>
<dbReference type="Proteomes" id="UP000070700">
    <property type="component" value="Unassembled WGS sequence"/>
</dbReference>
<dbReference type="InParanoid" id="A0A132B5R1"/>
<dbReference type="PANTHER" id="PTHR44329:SF291">
    <property type="entry name" value="PROTEIN KINASE DOMAIN-CONTAINING PROTEIN"/>
    <property type="match status" value="1"/>
</dbReference>
<dbReference type="InterPro" id="IPR001245">
    <property type="entry name" value="Ser-Thr/Tyr_kinase_cat_dom"/>
</dbReference>
<keyword evidence="2" id="KW-0808">Transferase</keyword>
<dbReference type="Pfam" id="PF07714">
    <property type="entry name" value="PK_Tyr_Ser-Thr"/>
    <property type="match status" value="1"/>
</dbReference>
<dbReference type="SUPFAM" id="SSF56112">
    <property type="entry name" value="Protein kinase-like (PK-like)"/>
    <property type="match status" value="1"/>
</dbReference>
<dbReference type="PANTHER" id="PTHR44329">
    <property type="entry name" value="SERINE/THREONINE-PROTEIN KINASE TNNI3K-RELATED"/>
    <property type="match status" value="1"/>
</dbReference>
<protein>
    <submittedName>
        <fullName evidence="2">Serine/threonine protein kinase</fullName>
    </submittedName>
</protein>
<feature type="domain" description="Protein kinase" evidence="1">
    <location>
        <begin position="12"/>
        <end position="263"/>
    </location>
</feature>
<dbReference type="KEGG" id="psco:LY89DRAFT_742964"/>
<dbReference type="InterPro" id="IPR000719">
    <property type="entry name" value="Prot_kinase_dom"/>
</dbReference>
<evidence type="ECO:0000313" key="3">
    <source>
        <dbReference type="Proteomes" id="UP000070700"/>
    </source>
</evidence>
<dbReference type="RefSeq" id="XP_018061684.1">
    <property type="nucleotide sequence ID" value="XM_018220901.1"/>
</dbReference>
<dbReference type="GeneID" id="28830627"/>
<dbReference type="InterPro" id="IPR051681">
    <property type="entry name" value="Ser/Thr_Kinases-Pseudokinases"/>
</dbReference>
<accession>A0A132B5R1</accession>
<keyword evidence="3" id="KW-1185">Reference proteome</keyword>
<keyword evidence="2" id="KW-0723">Serine/threonine-protein kinase</keyword>
<dbReference type="PROSITE" id="PS50011">
    <property type="entry name" value="PROTEIN_KINASE_DOM"/>
    <property type="match status" value="1"/>
</dbReference>
<organism evidence="2 3">
    <name type="scientific">Mollisia scopiformis</name>
    <name type="common">Conifer needle endophyte fungus</name>
    <name type="synonym">Phialocephala scopiformis</name>
    <dbReference type="NCBI Taxonomy" id="149040"/>
    <lineage>
        <taxon>Eukaryota</taxon>
        <taxon>Fungi</taxon>
        <taxon>Dikarya</taxon>
        <taxon>Ascomycota</taxon>
        <taxon>Pezizomycotina</taxon>
        <taxon>Leotiomycetes</taxon>
        <taxon>Helotiales</taxon>
        <taxon>Mollisiaceae</taxon>
        <taxon>Mollisia</taxon>
    </lineage>
</organism>
<proteinExistence type="predicted"/>
<dbReference type="GO" id="GO:0005524">
    <property type="term" value="F:ATP binding"/>
    <property type="evidence" value="ECO:0007669"/>
    <property type="project" value="InterPro"/>
</dbReference>
<dbReference type="Gene3D" id="1.10.510.10">
    <property type="entry name" value="Transferase(Phosphotransferase) domain 1"/>
    <property type="match status" value="1"/>
</dbReference>
<dbReference type="AlphaFoldDB" id="A0A132B5R1"/>
<dbReference type="InterPro" id="IPR011009">
    <property type="entry name" value="Kinase-like_dom_sf"/>
</dbReference>
<dbReference type="STRING" id="149040.A0A132B5R1"/>
<evidence type="ECO:0000259" key="1">
    <source>
        <dbReference type="PROSITE" id="PS50011"/>
    </source>
</evidence>
<dbReference type="GO" id="GO:0004674">
    <property type="term" value="F:protein serine/threonine kinase activity"/>
    <property type="evidence" value="ECO:0007669"/>
    <property type="project" value="UniProtKB-KW"/>
</dbReference>
<reference evidence="2 3" key="1">
    <citation type="submission" date="2015-10" db="EMBL/GenBank/DDBJ databases">
        <title>Full genome of DAOMC 229536 Phialocephala scopiformis, a fungal endophyte of spruce producing the potent anti-insectan compound rugulosin.</title>
        <authorList>
            <consortium name="DOE Joint Genome Institute"/>
            <person name="Walker A.K."/>
            <person name="Frasz S.L."/>
            <person name="Seifert K.A."/>
            <person name="Miller J.D."/>
            <person name="Mondo S.J."/>
            <person name="Labutti K."/>
            <person name="Lipzen A."/>
            <person name="Dockter R."/>
            <person name="Kennedy M."/>
            <person name="Grigoriev I.V."/>
            <person name="Spatafora J.W."/>
        </authorList>
    </citation>
    <scope>NUCLEOTIDE SEQUENCE [LARGE SCALE GENOMIC DNA]</scope>
    <source>
        <strain evidence="2 3">CBS 120377</strain>
    </source>
</reference>
<dbReference type="EMBL" id="KQ947440">
    <property type="protein sequence ID" value="KUJ07329.1"/>
    <property type="molecule type" value="Genomic_DNA"/>
</dbReference>
<evidence type="ECO:0000313" key="2">
    <source>
        <dbReference type="EMBL" id="KUJ07329.1"/>
    </source>
</evidence>
<sequence>MESRIVPLYLPKGVDKVIGFGSSSIIGRLDDWTVLKYPRIPGEQWDRFEIEEHIYNALGSHPRIITCFGLDARGLKLEFATMGTVKDRLRHYGSASSVSCKDRLKWSRQASEALAYIHTKNVVHCDVNTRNLLLDKNLDVKLSDFQGIYADSNGGTLYGFALENSKSFLPRSANHSDQKFDLFALGTAIYEIMSGYEPFPDLDGIDNEEEIERRYIKGQFPVLDDVLAGQIIYKCWSLAYNTVDTCVEDLIALEVSGHAETVS</sequence>
<name>A0A132B5R1_MOLSC</name>
<gene>
    <name evidence="2" type="ORF">LY89DRAFT_742964</name>
</gene>